<name>A0AAN8G1Z3_TRICO</name>
<dbReference type="AlphaFoldDB" id="A0AAN8G1Z3"/>
<protein>
    <submittedName>
        <fullName evidence="2">Uncharacterized protein</fullName>
    </submittedName>
</protein>
<comment type="caution">
    <text evidence="2">The sequence shown here is derived from an EMBL/GenBank/DDBJ whole genome shotgun (WGS) entry which is preliminary data.</text>
</comment>
<evidence type="ECO:0000313" key="2">
    <source>
        <dbReference type="EMBL" id="KAK5981700.1"/>
    </source>
</evidence>
<evidence type="ECO:0000256" key="1">
    <source>
        <dbReference type="SAM" id="MobiDB-lite"/>
    </source>
</evidence>
<evidence type="ECO:0000313" key="3">
    <source>
        <dbReference type="Proteomes" id="UP001331761"/>
    </source>
</evidence>
<dbReference type="EMBL" id="WIXE01005989">
    <property type="protein sequence ID" value="KAK5981700.1"/>
    <property type="molecule type" value="Genomic_DNA"/>
</dbReference>
<organism evidence="2 3">
    <name type="scientific">Trichostrongylus colubriformis</name>
    <name type="common">Black scour worm</name>
    <dbReference type="NCBI Taxonomy" id="6319"/>
    <lineage>
        <taxon>Eukaryota</taxon>
        <taxon>Metazoa</taxon>
        <taxon>Ecdysozoa</taxon>
        <taxon>Nematoda</taxon>
        <taxon>Chromadorea</taxon>
        <taxon>Rhabditida</taxon>
        <taxon>Rhabditina</taxon>
        <taxon>Rhabditomorpha</taxon>
        <taxon>Strongyloidea</taxon>
        <taxon>Trichostrongylidae</taxon>
        <taxon>Trichostrongylus</taxon>
    </lineage>
</organism>
<feature type="non-terminal residue" evidence="2">
    <location>
        <position position="75"/>
    </location>
</feature>
<proteinExistence type="predicted"/>
<dbReference type="Proteomes" id="UP001331761">
    <property type="component" value="Unassembled WGS sequence"/>
</dbReference>
<gene>
    <name evidence="2" type="ORF">GCK32_019838</name>
</gene>
<sequence>MNPSAALRLEKLMKQYEERCAESDATGSNADVIAKLRSRHPQPLESDEPEEASSNAREGEEMTVVEVVRKLRDPL</sequence>
<keyword evidence="3" id="KW-1185">Reference proteome</keyword>
<reference evidence="2 3" key="1">
    <citation type="submission" date="2019-10" db="EMBL/GenBank/DDBJ databases">
        <title>Assembly and Annotation for the nematode Trichostrongylus colubriformis.</title>
        <authorList>
            <person name="Martin J."/>
        </authorList>
    </citation>
    <scope>NUCLEOTIDE SEQUENCE [LARGE SCALE GENOMIC DNA]</scope>
    <source>
        <strain evidence="2">G859</strain>
        <tissue evidence="2">Whole worm</tissue>
    </source>
</reference>
<accession>A0AAN8G1Z3</accession>
<feature type="region of interest" description="Disordered" evidence="1">
    <location>
        <begin position="20"/>
        <end position="62"/>
    </location>
</feature>